<comment type="caution">
    <text evidence="1">The sequence shown here is derived from an EMBL/GenBank/DDBJ whole genome shotgun (WGS) entry which is preliminary data.</text>
</comment>
<accession>A0AAE1R0G2</accession>
<evidence type="ECO:0000313" key="1">
    <source>
        <dbReference type="EMBL" id="KAK4341402.1"/>
    </source>
</evidence>
<dbReference type="EMBL" id="JAVYJV010000022">
    <property type="protein sequence ID" value="KAK4341402.1"/>
    <property type="molecule type" value="Genomic_DNA"/>
</dbReference>
<dbReference type="Proteomes" id="UP001291623">
    <property type="component" value="Unassembled WGS sequence"/>
</dbReference>
<protein>
    <submittedName>
        <fullName evidence="1">Uncharacterized protein</fullName>
    </submittedName>
</protein>
<dbReference type="AlphaFoldDB" id="A0AAE1R0G2"/>
<reference evidence="1" key="1">
    <citation type="submission" date="2023-12" db="EMBL/GenBank/DDBJ databases">
        <title>Genome assembly of Anisodus tanguticus.</title>
        <authorList>
            <person name="Wang Y.-J."/>
        </authorList>
    </citation>
    <scope>NUCLEOTIDE SEQUENCE</scope>
    <source>
        <strain evidence="1">KB-2021</strain>
        <tissue evidence="1">Leaf</tissue>
    </source>
</reference>
<evidence type="ECO:0000313" key="2">
    <source>
        <dbReference type="Proteomes" id="UP001291623"/>
    </source>
</evidence>
<name>A0AAE1R0G2_9SOLA</name>
<proteinExistence type="predicted"/>
<gene>
    <name evidence="1" type="ORF">RND71_039903</name>
</gene>
<sequence>MSIGEVVTPFDKFVPISKILIETGPLEKTKIADAEPKPNVVGIPEVSPEEKRKTQVLTSPSSLGVYSKRGILEYAHEVLDKMPTQEEVTVGLNSSVHAKEFLSRRQYWRMLNN</sequence>
<keyword evidence="2" id="KW-1185">Reference proteome</keyword>
<organism evidence="1 2">
    <name type="scientific">Anisodus tanguticus</name>
    <dbReference type="NCBI Taxonomy" id="243964"/>
    <lineage>
        <taxon>Eukaryota</taxon>
        <taxon>Viridiplantae</taxon>
        <taxon>Streptophyta</taxon>
        <taxon>Embryophyta</taxon>
        <taxon>Tracheophyta</taxon>
        <taxon>Spermatophyta</taxon>
        <taxon>Magnoliopsida</taxon>
        <taxon>eudicotyledons</taxon>
        <taxon>Gunneridae</taxon>
        <taxon>Pentapetalae</taxon>
        <taxon>asterids</taxon>
        <taxon>lamiids</taxon>
        <taxon>Solanales</taxon>
        <taxon>Solanaceae</taxon>
        <taxon>Solanoideae</taxon>
        <taxon>Hyoscyameae</taxon>
        <taxon>Anisodus</taxon>
    </lineage>
</organism>